<proteinExistence type="predicted"/>
<evidence type="ECO:0000256" key="8">
    <source>
        <dbReference type="SAM" id="MobiDB-lite"/>
    </source>
</evidence>
<evidence type="ECO:0000256" key="9">
    <source>
        <dbReference type="SAM" id="Phobius"/>
    </source>
</evidence>
<dbReference type="PANTHER" id="PTHR37485">
    <property type="entry name" value="CELL DIVISION PROTEIN FTSB"/>
    <property type="match status" value="1"/>
</dbReference>
<dbReference type="EMBL" id="JAACAK010000133">
    <property type="protein sequence ID" value="NIR76593.1"/>
    <property type="molecule type" value="Genomic_DNA"/>
</dbReference>
<keyword evidence="6" id="KW-0131">Cell cycle</keyword>
<evidence type="ECO:0000256" key="1">
    <source>
        <dbReference type="ARBA" id="ARBA00022475"/>
    </source>
</evidence>
<keyword evidence="1" id="KW-1003">Cell membrane</keyword>
<feature type="transmembrane region" description="Helical" evidence="9">
    <location>
        <begin position="21"/>
        <end position="41"/>
    </location>
</feature>
<evidence type="ECO:0000313" key="10">
    <source>
        <dbReference type="EMBL" id="NIR76593.1"/>
    </source>
</evidence>
<dbReference type="GO" id="GO:0043093">
    <property type="term" value="P:FtsZ-dependent cytokinesis"/>
    <property type="evidence" value="ECO:0007669"/>
    <property type="project" value="TreeGrafter"/>
</dbReference>
<name>A0AAE5CCW9_9BACT</name>
<organism evidence="10 11">
    <name type="scientific">Candidatus Kutchimonas denitrificans</name>
    <dbReference type="NCBI Taxonomy" id="3056748"/>
    <lineage>
        <taxon>Bacteria</taxon>
        <taxon>Pseudomonadati</taxon>
        <taxon>Gemmatimonadota</taxon>
        <taxon>Gemmatimonadia</taxon>
        <taxon>Candidatus Palauibacterales</taxon>
        <taxon>Candidatus Palauibacteraceae</taxon>
        <taxon>Candidatus Kutchimonas</taxon>
    </lineage>
</organism>
<dbReference type="PANTHER" id="PTHR37485:SF1">
    <property type="entry name" value="CELL DIVISION PROTEIN FTSB"/>
    <property type="match status" value="1"/>
</dbReference>
<keyword evidence="5 9" id="KW-0472">Membrane</keyword>
<feature type="region of interest" description="Disordered" evidence="8">
    <location>
        <begin position="1"/>
        <end position="20"/>
    </location>
</feature>
<dbReference type="InterPro" id="IPR023081">
    <property type="entry name" value="Cell_div_FtsB"/>
</dbReference>
<reference evidence="10 11" key="1">
    <citation type="submission" date="2020-01" db="EMBL/GenBank/DDBJ databases">
        <title>Genomes assembled from Gulf of Kutch pelagic sediment metagenomes.</title>
        <authorList>
            <person name="Chandrashekar M."/>
            <person name="Mahajan M.S."/>
            <person name="Dave K.J."/>
            <person name="Vatsa P."/>
            <person name="Nathani N.M."/>
        </authorList>
    </citation>
    <scope>NUCLEOTIDE SEQUENCE [LARGE SCALE GENOMIC DNA]</scope>
    <source>
        <strain evidence="10">KS3-K002</strain>
    </source>
</reference>
<keyword evidence="3 9" id="KW-0812">Transmembrane</keyword>
<evidence type="ECO:0000256" key="6">
    <source>
        <dbReference type="ARBA" id="ARBA00023306"/>
    </source>
</evidence>
<dbReference type="AlphaFoldDB" id="A0AAE5CCW9"/>
<evidence type="ECO:0000256" key="7">
    <source>
        <dbReference type="SAM" id="Coils"/>
    </source>
</evidence>
<dbReference type="Proteomes" id="UP000702544">
    <property type="component" value="Unassembled WGS sequence"/>
</dbReference>
<accession>A0AAE5CCW9</accession>
<evidence type="ECO:0000256" key="5">
    <source>
        <dbReference type="ARBA" id="ARBA00023136"/>
    </source>
</evidence>
<feature type="compositionally biased region" description="Basic residues" evidence="8">
    <location>
        <begin position="1"/>
        <end position="14"/>
    </location>
</feature>
<dbReference type="Pfam" id="PF04977">
    <property type="entry name" value="DivIC"/>
    <property type="match status" value="1"/>
</dbReference>
<evidence type="ECO:0000256" key="3">
    <source>
        <dbReference type="ARBA" id="ARBA00022692"/>
    </source>
</evidence>
<evidence type="ECO:0000256" key="4">
    <source>
        <dbReference type="ARBA" id="ARBA00022989"/>
    </source>
</evidence>
<evidence type="ECO:0000313" key="11">
    <source>
        <dbReference type="Proteomes" id="UP000702544"/>
    </source>
</evidence>
<gene>
    <name evidence="10" type="ORF">GWO12_16045</name>
</gene>
<dbReference type="GO" id="GO:0030428">
    <property type="term" value="C:cell septum"/>
    <property type="evidence" value="ECO:0007669"/>
    <property type="project" value="TreeGrafter"/>
</dbReference>
<sequence length="127" mass="14208">MGKNRSRKKRSRSRNGRETASSRLAGYAVVAMLLLAAYFAVFGGEYSIFQISRLEDTEAAITAELARIEAEMDSLEALKQRLESDPVAIERVARERYGMIRDGEVLYRFREVAGADSTKRESPEGKG</sequence>
<dbReference type="InterPro" id="IPR007060">
    <property type="entry name" value="FtsL/DivIC"/>
</dbReference>
<protein>
    <submittedName>
        <fullName evidence="10">Septum formation initiator family protein</fullName>
    </submittedName>
</protein>
<feature type="coiled-coil region" evidence="7">
    <location>
        <begin position="51"/>
        <end position="85"/>
    </location>
</feature>
<keyword evidence="7" id="KW-0175">Coiled coil</keyword>
<keyword evidence="4 9" id="KW-1133">Transmembrane helix</keyword>
<keyword evidence="2" id="KW-0132">Cell division</keyword>
<evidence type="ECO:0000256" key="2">
    <source>
        <dbReference type="ARBA" id="ARBA00022618"/>
    </source>
</evidence>
<comment type="caution">
    <text evidence="10">The sequence shown here is derived from an EMBL/GenBank/DDBJ whole genome shotgun (WGS) entry which is preliminary data.</text>
</comment>